<reference evidence="2" key="1">
    <citation type="journal article" date="2013" name="J. Plant Res.">
        <title>Effect of fungi and light on seed germination of three Opuntia species from semiarid lands of central Mexico.</title>
        <authorList>
            <person name="Delgado-Sanchez P."/>
            <person name="Jimenez-Bremont J.F."/>
            <person name="Guerrero-Gonzalez Mde L."/>
            <person name="Flores J."/>
        </authorList>
    </citation>
    <scope>NUCLEOTIDE SEQUENCE</scope>
    <source>
        <tissue evidence="2">Cladode</tissue>
    </source>
</reference>
<dbReference type="Pfam" id="PF00067">
    <property type="entry name" value="p450"/>
    <property type="match status" value="1"/>
</dbReference>
<dbReference type="GO" id="GO:0005506">
    <property type="term" value="F:iron ion binding"/>
    <property type="evidence" value="ECO:0007669"/>
    <property type="project" value="InterPro"/>
</dbReference>
<accession>A0A7C9ED21</accession>
<sequence>MKYLKAVIEEAHRLHPPIPLLVPRKSTQYAKIDGYETHGGVAVLVNAWAIHRDPAFREPNKFHPERFLDSPIDFRGEDFQFIPFGSGKRYAHSYHLPLQMLSSL</sequence>
<dbReference type="GO" id="GO:0016705">
    <property type="term" value="F:oxidoreductase activity, acting on paired donors, with incorporation or reduction of molecular oxygen"/>
    <property type="evidence" value="ECO:0007669"/>
    <property type="project" value="InterPro"/>
</dbReference>
<dbReference type="InterPro" id="IPR036396">
    <property type="entry name" value="Cyt_P450_sf"/>
</dbReference>
<proteinExistence type="inferred from homology"/>
<comment type="similarity">
    <text evidence="1">Belongs to the cytochrome P450 family.</text>
</comment>
<dbReference type="InterPro" id="IPR001128">
    <property type="entry name" value="Cyt_P450"/>
</dbReference>
<protein>
    <recommendedName>
        <fullName evidence="3">Costunolide synthase</fullName>
    </recommendedName>
</protein>
<evidence type="ECO:0000313" key="2">
    <source>
        <dbReference type="EMBL" id="MBA4661485.1"/>
    </source>
</evidence>
<dbReference type="EMBL" id="GISG01212443">
    <property type="protein sequence ID" value="MBA4661485.1"/>
    <property type="molecule type" value="Transcribed_RNA"/>
</dbReference>
<evidence type="ECO:0000256" key="1">
    <source>
        <dbReference type="ARBA" id="ARBA00010617"/>
    </source>
</evidence>
<evidence type="ECO:0008006" key="3">
    <source>
        <dbReference type="Google" id="ProtNLM"/>
    </source>
</evidence>
<dbReference type="AlphaFoldDB" id="A0A7C9ED21"/>
<dbReference type="GO" id="GO:0004497">
    <property type="term" value="F:monooxygenase activity"/>
    <property type="evidence" value="ECO:0007669"/>
    <property type="project" value="InterPro"/>
</dbReference>
<dbReference type="PANTHER" id="PTHR47950">
    <property type="entry name" value="CYTOCHROME P450, FAMILY 76, SUBFAMILY C, POLYPEPTIDE 5-RELATED"/>
    <property type="match status" value="1"/>
</dbReference>
<dbReference type="GO" id="GO:0020037">
    <property type="term" value="F:heme binding"/>
    <property type="evidence" value="ECO:0007669"/>
    <property type="project" value="InterPro"/>
</dbReference>
<dbReference type="PRINTS" id="PR00463">
    <property type="entry name" value="EP450I"/>
</dbReference>
<name>A0A7C9ED21_OPUST</name>
<dbReference type="InterPro" id="IPR002401">
    <property type="entry name" value="Cyt_P450_E_grp-I"/>
</dbReference>
<dbReference type="Gene3D" id="1.10.630.10">
    <property type="entry name" value="Cytochrome P450"/>
    <property type="match status" value="1"/>
</dbReference>
<reference evidence="2" key="2">
    <citation type="submission" date="2020-07" db="EMBL/GenBank/DDBJ databases">
        <authorList>
            <person name="Vera ALvarez R."/>
            <person name="Arias-Moreno D.M."/>
            <person name="Jimenez-Jacinto V."/>
            <person name="Jimenez-Bremont J.F."/>
            <person name="Swaminathan K."/>
            <person name="Moose S.P."/>
            <person name="Guerrero-Gonzalez M.L."/>
            <person name="Marino-Ramirez L."/>
            <person name="Landsman D."/>
            <person name="Rodriguez-Kessler M."/>
            <person name="Delgado-Sanchez P."/>
        </authorList>
    </citation>
    <scope>NUCLEOTIDE SEQUENCE</scope>
    <source>
        <tissue evidence="2">Cladode</tissue>
    </source>
</reference>
<organism evidence="2">
    <name type="scientific">Opuntia streptacantha</name>
    <name type="common">Prickly pear cactus</name>
    <name type="synonym">Opuntia cardona</name>
    <dbReference type="NCBI Taxonomy" id="393608"/>
    <lineage>
        <taxon>Eukaryota</taxon>
        <taxon>Viridiplantae</taxon>
        <taxon>Streptophyta</taxon>
        <taxon>Embryophyta</taxon>
        <taxon>Tracheophyta</taxon>
        <taxon>Spermatophyta</taxon>
        <taxon>Magnoliopsida</taxon>
        <taxon>eudicotyledons</taxon>
        <taxon>Gunneridae</taxon>
        <taxon>Pentapetalae</taxon>
        <taxon>Caryophyllales</taxon>
        <taxon>Cactineae</taxon>
        <taxon>Cactaceae</taxon>
        <taxon>Opuntioideae</taxon>
        <taxon>Opuntia</taxon>
    </lineage>
</organism>
<dbReference type="SUPFAM" id="SSF48264">
    <property type="entry name" value="Cytochrome P450"/>
    <property type="match status" value="1"/>
</dbReference>